<dbReference type="GO" id="GO:0031262">
    <property type="term" value="C:Ndc80 complex"/>
    <property type="evidence" value="ECO:0007669"/>
    <property type="project" value="UniProtKB-UniRule"/>
</dbReference>
<dbReference type="Pfam" id="PF03801">
    <property type="entry name" value="Ndc80_HEC"/>
    <property type="match status" value="1"/>
</dbReference>
<protein>
    <recommendedName>
        <fullName evidence="10">Kinetochore protein NDC80</fullName>
    </recommendedName>
</protein>
<evidence type="ECO:0000256" key="8">
    <source>
        <dbReference type="ARBA" id="ARBA00023306"/>
    </source>
</evidence>
<reference evidence="14 15" key="1">
    <citation type="journal article" date="2019" name="BMC Genomics">
        <title>New insights from Opisthorchis felineus genome: update on genomics of the epidemiologically important liver flukes.</title>
        <authorList>
            <person name="Ershov N.I."/>
            <person name="Mordvinov V.A."/>
            <person name="Prokhortchouk E.B."/>
            <person name="Pakharukova M.Y."/>
            <person name="Gunbin K.V."/>
            <person name="Ustyantsev K."/>
            <person name="Genaev M.A."/>
            <person name="Blinov A.G."/>
            <person name="Mazur A."/>
            <person name="Boulygina E."/>
            <person name="Tsygankova S."/>
            <person name="Khrameeva E."/>
            <person name="Chekanov N."/>
            <person name="Fan G."/>
            <person name="Xiao A."/>
            <person name="Zhang H."/>
            <person name="Xu X."/>
            <person name="Yang H."/>
            <person name="Solovyev V."/>
            <person name="Lee S.M."/>
            <person name="Liu X."/>
            <person name="Afonnikov D.A."/>
            <person name="Skryabin K.G."/>
        </authorList>
    </citation>
    <scope>NUCLEOTIDE SEQUENCE [LARGE SCALE GENOMIC DNA]</scope>
    <source>
        <strain evidence="14">AK-0245</strain>
        <tissue evidence="14">Whole organism</tissue>
    </source>
</reference>
<dbReference type="OrthoDB" id="7459479at2759"/>
<evidence type="ECO:0000256" key="5">
    <source>
        <dbReference type="ARBA" id="ARBA00022838"/>
    </source>
</evidence>
<evidence type="ECO:0000256" key="3">
    <source>
        <dbReference type="ARBA" id="ARBA00022618"/>
    </source>
</evidence>
<feature type="domain" description="Kinetochore protein Ndc80 CH" evidence="13">
    <location>
        <begin position="50"/>
        <end position="156"/>
    </location>
</feature>
<keyword evidence="6 11" id="KW-0175">Coiled coil</keyword>
<evidence type="ECO:0000313" key="15">
    <source>
        <dbReference type="Proteomes" id="UP000308267"/>
    </source>
</evidence>
<dbReference type="GO" id="GO:0051315">
    <property type="term" value="P:attachment of mitotic spindle microtubules to kinetochore"/>
    <property type="evidence" value="ECO:0007669"/>
    <property type="project" value="UniProtKB-UniRule"/>
</dbReference>
<dbReference type="PANTHER" id="PTHR10643:SF2">
    <property type="entry name" value="KINETOCHORE PROTEIN NDC80 HOMOLOG"/>
    <property type="match status" value="1"/>
</dbReference>
<evidence type="ECO:0000256" key="2">
    <source>
        <dbReference type="ARBA" id="ARBA00022454"/>
    </source>
</evidence>
<evidence type="ECO:0000256" key="7">
    <source>
        <dbReference type="ARBA" id="ARBA00023242"/>
    </source>
</evidence>
<evidence type="ECO:0000256" key="1">
    <source>
        <dbReference type="ARBA" id="ARBA00007050"/>
    </source>
</evidence>
<keyword evidence="15" id="KW-1185">Reference proteome</keyword>
<gene>
    <name evidence="14" type="ORF">CRM22_006456</name>
</gene>
<proteinExistence type="inferred from homology"/>
<dbReference type="STRING" id="147828.A0A4V3SEE9"/>
<dbReference type="InterPro" id="IPR038273">
    <property type="entry name" value="Ndc80_sf"/>
</dbReference>
<evidence type="ECO:0000256" key="9">
    <source>
        <dbReference type="ARBA" id="ARBA00023328"/>
    </source>
</evidence>
<dbReference type="GO" id="GO:0051301">
    <property type="term" value="P:cell division"/>
    <property type="evidence" value="ECO:0007669"/>
    <property type="project" value="UniProtKB-UniRule"/>
</dbReference>
<name>A0A4V3SEE9_OPIFE</name>
<dbReference type="Gene3D" id="1.10.418.30">
    <property type="entry name" value="Ncd80 complex, Ncd80 subunit"/>
    <property type="match status" value="1"/>
</dbReference>
<evidence type="ECO:0000256" key="11">
    <source>
        <dbReference type="SAM" id="Coils"/>
    </source>
</evidence>
<evidence type="ECO:0000256" key="4">
    <source>
        <dbReference type="ARBA" id="ARBA00022776"/>
    </source>
</evidence>
<evidence type="ECO:0000259" key="13">
    <source>
        <dbReference type="Pfam" id="PF03801"/>
    </source>
</evidence>
<comment type="subcellular location">
    <subcellularLocation>
        <location evidence="10">Chromosome</location>
        <location evidence="10">Centromere</location>
        <location evidence="10">Kinetochore</location>
    </subcellularLocation>
    <subcellularLocation>
        <location evidence="10">Nucleus</location>
    </subcellularLocation>
</comment>
<keyword evidence="4 10" id="KW-0498">Mitosis</keyword>
<comment type="caution">
    <text evidence="14">The sequence shown here is derived from an EMBL/GenBank/DDBJ whole genome shotgun (WGS) entry which is preliminary data.</text>
</comment>
<dbReference type="GO" id="GO:0005634">
    <property type="term" value="C:nucleus"/>
    <property type="evidence" value="ECO:0007669"/>
    <property type="project" value="UniProtKB-SubCell"/>
</dbReference>
<comment type="similarity">
    <text evidence="1 10">Belongs to the NDC80/HEC1 family.</text>
</comment>
<dbReference type="PANTHER" id="PTHR10643">
    <property type="entry name" value="KINETOCHORE PROTEIN NDC80"/>
    <property type="match status" value="1"/>
</dbReference>
<keyword evidence="9 10" id="KW-0137">Centromere</keyword>
<evidence type="ECO:0000256" key="6">
    <source>
        <dbReference type="ARBA" id="ARBA00023054"/>
    </source>
</evidence>
<organism evidence="14 15">
    <name type="scientific">Opisthorchis felineus</name>
    <dbReference type="NCBI Taxonomy" id="147828"/>
    <lineage>
        <taxon>Eukaryota</taxon>
        <taxon>Metazoa</taxon>
        <taxon>Spiralia</taxon>
        <taxon>Lophotrochozoa</taxon>
        <taxon>Platyhelminthes</taxon>
        <taxon>Trematoda</taxon>
        <taxon>Digenea</taxon>
        <taxon>Opisthorchiida</taxon>
        <taxon>Opisthorchiata</taxon>
        <taxon>Opisthorchiidae</taxon>
        <taxon>Opisthorchis</taxon>
    </lineage>
</organism>
<evidence type="ECO:0000313" key="14">
    <source>
        <dbReference type="EMBL" id="TGZ64284.1"/>
    </source>
</evidence>
<feature type="coiled-coil region" evidence="11">
    <location>
        <begin position="270"/>
        <end position="361"/>
    </location>
</feature>
<keyword evidence="8 10" id="KW-0131">Cell cycle</keyword>
<feature type="compositionally biased region" description="Polar residues" evidence="12">
    <location>
        <begin position="17"/>
        <end position="28"/>
    </location>
</feature>
<comment type="subunit">
    <text evidence="10">Component of the NDC80 complex.</text>
</comment>
<comment type="function">
    <text evidence="10">Acts as a component of the essential kinetochore-associated NDC80 complex, which is required for chromosome segregation and spindle checkpoint activity.</text>
</comment>
<dbReference type="EMBL" id="SJOL01006813">
    <property type="protein sequence ID" value="TGZ64284.1"/>
    <property type="molecule type" value="Genomic_DNA"/>
</dbReference>
<keyword evidence="2 10" id="KW-0158">Chromosome</keyword>
<sequence length="592" mass="67755">MGPHSSFDSMMRRNRSLPPNKQRQTTVSIPAPMMRASSAAPPRGDRGPVKAFLNKAITELIGFLEATEYPNGVSTRLLQAPTSKEVFSIFEHIVRQIDPNFRLTGYSGKVEDTCIKILRTLNYPHALSRQYLATPGAAHAWPSILSALNWLRELVLEVDEKLEQIHPFDDEQTRLEEPIGRAFHEMHIAAYQHYRSSGSELPPHILQEFGDQVNFILNCPSSEEWHQTEERLKQLELQLTSYADGDNQLAEFKAQLTDLDSAVHARTQEIKHVEAQLQSVRAELDEAKKAEADQIRTNKDLKKRLNAIKERLREQAKAGVGAQIQEYQMFKERYESRLKAKGELQEEVEQMELALSRREGRIAPALDDYNRLVGTIRAAEYEEVAKGCDLKIQTYRMGFDITKELPSLIHEVTVFREHARNCVTQVEQQCTVLSRRIAETCELIQNLGLSSIRTDLKESEAECEKLEQLLCSVDAELEADKRHWADEQQIHSNRCSDLRTRLSNLRSEISKAEETVEQLMRITSAKAAFLDGIEKKAIAFIPIFRNFVASLELGRRAAEDRANMFRDCIRAFTERMEKRIDKVLNDAEIENN</sequence>
<keyword evidence="5 10" id="KW-0995">Kinetochore</keyword>
<dbReference type="InterPro" id="IPR005550">
    <property type="entry name" value="Kinetochore_Ndc80"/>
</dbReference>
<keyword evidence="7 10" id="KW-0539">Nucleus</keyword>
<evidence type="ECO:0000256" key="10">
    <source>
        <dbReference type="RuleBase" id="RU368072"/>
    </source>
</evidence>
<feature type="region of interest" description="Disordered" evidence="12">
    <location>
        <begin position="1"/>
        <end position="47"/>
    </location>
</feature>
<feature type="coiled-coil region" evidence="11">
    <location>
        <begin position="495"/>
        <end position="522"/>
    </location>
</feature>
<feature type="compositionally biased region" description="Low complexity" evidence="12">
    <location>
        <begin position="30"/>
        <end position="42"/>
    </location>
</feature>
<dbReference type="AlphaFoldDB" id="A0A4V3SEE9"/>
<dbReference type="Proteomes" id="UP000308267">
    <property type="component" value="Unassembled WGS sequence"/>
</dbReference>
<keyword evidence="3 10" id="KW-0132">Cell division</keyword>
<evidence type="ECO:0000256" key="12">
    <source>
        <dbReference type="SAM" id="MobiDB-lite"/>
    </source>
</evidence>
<dbReference type="InterPro" id="IPR055260">
    <property type="entry name" value="Ndc80_CH"/>
</dbReference>
<accession>A0A4V3SEE9</accession>